<dbReference type="Proteomes" id="UP000654075">
    <property type="component" value="Unassembled WGS sequence"/>
</dbReference>
<comment type="caution">
    <text evidence="2">The sequence shown here is derived from an EMBL/GenBank/DDBJ whole genome shotgun (WGS) entry which is preliminary data.</text>
</comment>
<dbReference type="EMBL" id="CAJNNV010016002">
    <property type="protein sequence ID" value="CAE8604054.1"/>
    <property type="molecule type" value="Genomic_DNA"/>
</dbReference>
<protein>
    <submittedName>
        <fullName evidence="2">Uncharacterized protein</fullName>
    </submittedName>
</protein>
<evidence type="ECO:0000313" key="2">
    <source>
        <dbReference type="EMBL" id="CAE8604054.1"/>
    </source>
</evidence>
<dbReference type="OrthoDB" id="435911at2759"/>
<evidence type="ECO:0000256" key="1">
    <source>
        <dbReference type="SAM" id="MobiDB-lite"/>
    </source>
</evidence>
<keyword evidence="3" id="KW-1185">Reference proteome</keyword>
<reference evidence="2" key="1">
    <citation type="submission" date="2021-02" db="EMBL/GenBank/DDBJ databases">
        <authorList>
            <person name="Dougan E. K."/>
            <person name="Rhodes N."/>
            <person name="Thang M."/>
            <person name="Chan C."/>
        </authorList>
    </citation>
    <scope>NUCLEOTIDE SEQUENCE</scope>
</reference>
<dbReference type="AlphaFoldDB" id="A0A813ES16"/>
<name>A0A813ES16_POLGL</name>
<evidence type="ECO:0000313" key="3">
    <source>
        <dbReference type="Proteomes" id="UP000654075"/>
    </source>
</evidence>
<gene>
    <name evidence="2" type="ORF">PGLA1383_LOCUS22243</name>
</gene>
<accession>A0A813ES16</accession>
<proteinExistence type="predicted"/>
<sequence>MYYVCPNIVLPLTKPMKLSYAELAGPRPVEWFVSHFWGMLFQDSVSSLRKHAEMVSGKSASRCGGLHSRNSSSAQQRVSKLDKTFKSGTGSLETASWKETSYWICTFSNNQWELMHELGSSWEQSSFYLALRSPGCKGTAMIFDELAMPLTRSWCLFELLQTFQLTGTREAGFTGLLLCTRSGVMNFGACSMDTAISIGVRLSSLRLQDASASSDKDKRMIDR</sequence>
<dbReference type="OMA" id="ERSMYYL"/>
<feature type="compositionally biased region" description="Polar residues" evidence="1">
    <location>
        <begin position="68"/>
        <end position="78"/>
    </location>
</feature>
<feature type="region of interest" description="Disordered" evidence="1">
    <location>
        <begin position="60"/>
        <end position="80"/>
    </location>
</feature>
<organism evidence="2 3">
    <name type="scientific">Polarella glacialis</name>
    <name type="common">Dinoflagellate</name>
    <dbReference type="NCBI Taxonomy" id="89957"/>
    <lineage>
        <taxon>Eukaryota</taxon>
        <taxon>Sar</taxon>
        <taxon>Alveolata</taxon>
        <taxon>Dinophyceae</taxon>
        <taxon>Suessiales</taxon>
        <taxon>Suessiaceae</taxon>
        <taxon>Polarella</taxon>
    </lineage>
</organism>